<comment type="subcellular location">
    <subcellularLocation>
        <location evidence="1">Nucleus</location>
    </subcellularLocation>
</comment>
<evidence type="ECO:0000256" key="3">
    <source>
        <dbReference type="ARBA" id="ARBA00022835"/>
    </source>
</evidence>
<dbReference type="Pfam" id="PF21266">
    <property type="entry name" value="S1_RRP4"/>
    <property type="match status" value="1"/>
</dbReference>
<dbReference type="GO" id="GO:0071034">
    <property type="term" value="P:CUT catabolic process"/>
    <property type="evidence" value="ECO:0007669"/>
    <property type="project" value="TreeGrafter"/>
</dbReference>
<dbReference type="Gene3D" id="2.40.50.100">
    <property type="match status" value="1"/>
</dbReference>
<dbReference type="Gene3D" id="2.40.50.140">
    <property type="entry name" value="Nucleic acid-binding proteins"/>
    <property type="match status" value="1"/>
</dbReference>
<dbReference type="SUPFAM" id="SSF54791">
    <property type="entry name" value="Eukaryotic type KH-domain (KH-domain type I)"/>
    <property type="match status" value="1"/>
</dbReference>
<dbReference type="InterPro" id="IPR048565">
    <property type="entry name" value="S1_RRP4"/>
</dbReference>
<evidence type="ECO:0000259" key="5">
    <source>
        <dbReference type="SMART" id="SM00316"/>
    </source>
</evidence>
<proteinExistence type="inferred from homology"/>
<dbReference type="Pfam" id="PF14382">
    <property type="entry name" value="ECR1_N"/>
    <property type="match status" value="1"/>
</dbReference>
<dbReference type="SMART" id="SM00316">
    <property type="entry name" value="S1"/>
    <property type="match status" value="1"/>
</dbReference>
<comment type="caution">
    <text evidence="6">The sequence shown here is derived from an EMBL/GenBank/DDBJ whole genome shotgun (WGS) entry which is preliminary data.</text>
</comment>
<gene>
    <name evidence="6" type="ORF">CTAYLR_009939</name>
</gene>
<evidence type="ECO:0000313" key="7">
    <source>
        <dbReference type="Proteomes" id="UP001230188"/>
    </source>
</evidence>
<dbReference type="GO" id="GO:0000467">
    <property type="term" value="P:exonucleolytic trimming to generate mature 3'-end of 5.8S rRNA from tricistronic rRNA transcript (SSU-rRNA, 5.8S rRNA, LSU-rRNA)"/>
    <property type="evidence" value="ECO:0007669"/>
    <property type="project" value="TreeGrafter"/>
</dbReference>
<evidence type="ECO:0000256" key="1">
    <source>
        <dbReference type="ARBA" id="ARBA00004123"/>
    </source>
</evidence>
<name>A0AAD7UD67_9STRA</name>
<dbReference type="EMBL" id="JAQMWT010000363">
    <property type="protein sequence ID" value="KAJ8602876.1"/>
    <property type="molecule type" value="Genomic_DNA"/>
</dbReference>
<dbReference type="InterPro" id="IPR012340">
    <property type="entry name" value="NA-bd_OB-fold"/>
</dbReference>
<dbReference type="InterPro" id="IPR025721">
    <property type="entry name" value="Exosome_cplx_N_dom"/>
</dbReference>
<dbReference type="InterPro" id="IPR026699">
    <property type="entry name" value="Exosome_RNA_bind1/RRP40/RRP4"/>
</dbReference>
<keyword evidence="7" id="KW-1185">Reference proteome</keyword>
<accession>A0AAD7UD67</accession>
<dbReference type="GO" id="GO:0071035">
    <property type="term" value="P:nuclear polyadenylation-dependent rRNA catabolic process"/>
    <property type="evidence" value="ECO:0007669"/>
    <property type="project" value="TreeGrafter"/>
</dbReference>
<dbReference type="SUPFAM" id="SSF110324">
    <property type="entry name" value="Ribosomal L27 protein-like"/>
    <property type="match status" value="1"/>
</dbReference>
<comment type="similarity">
    <text evidence="2">Belongs to the RRP4 family.</text>
</comment>
<dbReference type="Proteomes" id="UP001230188">
    <property type="component" value="Unassembled WGS sequence"/>
</dbReference>
<dbReference type="InterPro" id="IPR004088">
    <property type="entry name" value="KH_dom_type_1"/>
</dbReference>
<dbReference type="GO" id="GO:0000177">
    <property type="term" value="C:cytoplasmic exosome (RNase complex)"/>
    <property type="evidence" value="ECO:0007669"/>
    <property type="project" value="TreeGrafter"/>
</dbReference>
<dbReference type="PANTHER" id="PTHR21321">
    <property type="entry name" value="PNAS-3 RELATED"/>
    <property type="match status" value="1"/>
</dbReference>
<dbReference type="CDD" id="cd05789">
    <property type="entry name" value="S1_Rrp4"/>
    <property type="match status" value="1"/>
</dbReference>
<evidence type="ECO:0000256" key="4">
    <source>
        <dbReference type="ARBA" id="ARBA00022884"/>
    </source>
</evidence>
<dbReference type="SUPFAM" id="SSF50249">
    <property type="entry name" value="Nucleic acid-binding proteins"/>
    <property type="match status" value="1"/>
</dbReference>
<keyword evidence="4" id="KW-0694">RNA-binding</keyword>
<evidence type="ECO:0000313" key="6">
    <source>
        <dbReference type="EMBL" id="KAJ8602876.1"/>
    </source>
</evidence>
<sequence>MNVACGDLITASSEGWMRGHGTVVANGELVSCVAGKVERVDKLMRVRGVNGRYVGEVGDLVVGRVLEVGPKAWRVEIGGCRRATLALSSVNLPDDEQRIRTREDALSMRDLLDVGNVVCAEVQAVRQDGTVQLHTRSNRYGRLANGHLVTVPAGLVRRLPSHFVRYDDDLDVEVAVGNNGWIWVQRAIPMTWHEELSADTGGGSSGADALLTAEAWKTLRARHAARPLDRDDDRVDRVRAAIVVLGLRGAAVTADTIEHVYRDALAWGLTPPQMSTLKHSHRLVRALLSKKRKR</sequence>
<dbReference type="GO" id="GO:0000176">
    <property type="term" value="C:nuclear exosome (RNase complex)"/>
    <property type="evidence" value="ECO:0007669"/>
    <property type="project" value="TreeGrafter"/>
</dbReference>
<reference evidence="6" key="1">
    <citation type="submission" date="2023-01" db="EMBL/GenBank/DDBJ databases">
        <title>Metagenome sequencing of chrysophaentin producing Chrysophaeum taylorii.</title>
        <authorList>
            <person name="Davison J."/>
            <person name="Bewley C."/>
        </authorList>
    </citation>
    <scope>NUCLEOTIDE SEQUENCE</scope>
    <source>
        <strain evidence="6">NIES-1699</strain>
    </source>
</reference>
<dbReference type="PANTHER" id="PTHR21321:SF4">
    <property type="entry name" value="EXOSOME COMPLEX COMPONENT RRP4"/>
    <property type="match status" value="1"/>
</dbReference>
<protein>
    <recommendedName>
        <fullName evidence="5">S1 motif domain-containing protein</fullName>
    </recommendedName>
</protein>
<evidence type="ECO:0000256" key="2">
    <source>
        <dbReference type="ARBA" id="ARBA00009155"/>
    </source>
</evidence>
<dbReference type="AlphaFoldDB" id="A0AAD7UD67"/>
<dbReference type="GO" id="GO:0034475">
    <property type="term" value="P:U4 snRNA 3'-end processing"/>
    <property type="evidence" value="ECO:0007669"/>
    <property type="project" value="TreeGrafter"/>
</dbReference>
<keyword evidence="3" id="KW-0271">Exosome</keyword>
<feature type="domain" description="S1 motif" evidence="5">
    <location>
        <begin position="56"/>
        <end position="136"/>
    </location>
</feature>
<organism evidence="6 7">
    <name type="scientific">Chrysophaeum taylorii</name>
    <dbReference type="NCBI Taxonomy" id="2483200"/>
    <lineage>
        <taxon>Eukaryota</taxon>
        <taxon>Sar</taxon>
        <taxon>Stramenopiles</taxon>
        <taxon>Ochrophyta</taxon>
        <taxon>Pelagophyceae</taxon>
        <taxon>Pelagomonadales</taxon>
        <taxon>Pelagomonadaceae</taxon>
        <taxon>Chrysophaeum</taxon>
    </lineage>
</organism>
<dbReference type="InterPro" id="IPR003029">
    <property type="entry name" value="S1_domain"/>
</dbReference>
<dbReference type="Pfam" id="PF15985">
    <property type="entry name" value="KH_6"/>
    <property type="match status" value="1"/>
</dbReference>
<dbReference type="GO" id="GO:0071051">
    <property type="term" value="P:poly(A)-dependent snoRNA 3'-end processing"/>
    <property type="evidence" value="ECO:0007669"/>
    <property type="project" value="TreeGrafter"/>
</dbReference>
<dbReference type="InterPro" id="IPR036612">
    <property type="entry name" value="KH_dom_type_1_sf"/>
</dbReference>
<dbReference type="GO" id="GO:0071038">
    <property type="term" value="P:TRAMP-dependent tRNA surveillance pathway"/>
    <property type="evidence" value="ECO:0007669"/>
    <property type="project" value="TreeGrafter"/>
</dbReference>
<dbReference type="GO" id="GO:0003723">
    <property type="term" value="F:RNA binding"/>
    <property type="evidence" value="ECO:0007669"/>
    <property type="project" value="UniProtKB-KW"/>
</dbReference>